<evidence type="ECO:0000256" key="6">
    <source>
        <dbReference type="SAM" id="Phobius"/>
    </source>
</evidence>
<proteinExistence type="predicted"/>
<evidence type="ECO:0000313" key="8">
    <source>
        <dbReference type="Proteomes" id="UP001283341"/>
    </source>
</evidence>
<comment type="caution">
    <text evidence="7">The sequence shown here is derived from an EMBL/GenBank/DDBJ whole genome shotgun (WGS) entry which is preliminary data.</text>
</comment>
<evidence type="ECO:0000256" key="2">
    <source>
        <dbReference type="ARBA" id="ARBA00022692"/>
    </source>
</evidence>
<feature type="transmembrane region" description="Helical" evidence="6">
    <location>
        <begin position="462"/>
        <end position="479"/>
    </location>
</feature>
<accession>A0AAE0IQ38</accession>
<dbReference type="GO" id="GO:0005886">
    <property type="term" value="C:plasma membrane"/>
    <property type="evidence" value="ECO:0007669"/>
    <property type="project" value="TreeGrafter"/>
</dbReference>
<evidence type="ECO:0000256" key="1">
    <source>
        <dbReference type="ARBA" id="ARBA00004141"/>
    </source>
</evidence>
<dbReference type="AlphaFoldDB" id="A0AAE0IQ38"/>
<sequence length="480" mass="51224">METLNITGNEPSWSLIPTELLLAELSRRGEDAANTDNTRPKCGSEEQGTYDTGLHVGALILILVISTVSCGFPLFSRRSTKGGKRQRTVLFICQHFGTGVLMATAFVHLLPTAFTSLTDPCLPHAFSKGYRPLAGLIAMVSALVVVALESYLTTRGASHSHSHHIWEELDDDDDEDEDGSEHHHSGFSGHRRRGYSTGRSSRPANIELEDREAAEGLVAGVSPLPASSPITTVPQNGKVRRQMGGPGGGRSSDDGEDDSSDRESLELELTLDELGLDDSNDALRRPRGAASGTTKSEPSGPGLLLPVANIPPNDAEEQRRLLLQCVLLEAGILFHSVFIGMALSVATGPTFAVFLIAIAFHQSFEGLALGTRIAAIHFPRSSPRPWLMVLAFGATTPVGQAIGLFVHRFYDPMSQTGLLMVGFMNAISSGLLLFAGLVQLLAEDFLSEKSYKALHGTRRVHAFLAVVAGAGLMAGVGAIA</sequence>
<dbReference type="InterPro" id="IPR003689">
    <property type="entry name" value="ZIP"/>
</dbReference>
<feature type="transmembrane region" description="Helical" evidence="6">
    <location>
        <begin position="418"/>
        <end position="441"/>
    </location>
</feature>
<keyword evidence="8" id="KW-1185">Reference proteome</keyword>
<protein>
    <submittedName>
        <fullName evidence="7">Zinc/iron permease</fullName>
    </submittedName>
</protein>
<gene>
    <name evidence="7" type="ORF">B0H66DRAFT_540586</name>
</gene>
<keyword evidence="3 6" id="KW-1133">Transmembrane helix</keyword>
<feature type="transmembrane region" description="Helical" evidence="6">
    <location>
        <begin position="54"/>
        <end position="76"/>
    </location>
</feature>
<reference evidence="7" key="1">
    <citation type="journal article" date="2023" name="Mol. Phylogenet. Evol.">
        <title>Genome-scale phylogeny and comparative genomics of the fungal order Sordariales.</title>
        <authorList>
            <person name="Hensen N."/>
            <person name="Bonometti L."/>
            <person name="Westerberg I."/>
            <person name="Brannstrom I.O."/>
            <person name="Guillou S."/>
            <person name="Cros-Aarteil S."/>
            <person name="Calhoun S."/>
            <person name="Haridas S."/>
            <person name="Kuo A."/>
            <person name="Mondo S."/>
            <person name="Pangilinan J."/>
            <person name="Riley R."/>
            <person name="LaButti K."/>
            <person name="Andreopoulos B."/>
            <person name="Lipzen A."/>
            <person name="Chen C."/>
            <person name="Yan M."/>
            <person name="Daum C."/>
            <person name="Ng V."/>
            <person name="Clum A."/>
            <person name="Steindorff A."/>
            <person name="Ohm R.A."/>
            <person name="Martin F."/>
            <person name="Silar P."/>
            <person name="Natvig D.O."/>
            <person name="Lalanne C."/>
            <person name="Gautier V."/>
            <person name="Ament-Velasquez S.L."/>
            <person name="Kruys A."/>
            <person name="Hutchinson M.I."/>
            <person name="Powell A.J."/>
            <person name="Barry K."/>
            <person name="Miller A.N."/>
            <person name="Grigoriev I.V."/>
            <person name="Debuchy R."/>
            <person name="Gladieux P."/>
            <person name="Hiltunen Thoren M."/>
            <person name="Johannesson H."/>
        </authorList>
    </citation>
    <scope>NUCLEOTIDE SEQUENCE</scope>
    <source>
        <strain evidence="7">CBS 118394</strain>
    </source>
</reference>
<evidence type="ECO:0000313" key="7">
    <source>
        <dbReference type="EMBL" id="KAK3329293.1"/>
    </source>
</evidence>
<keyword evidence="4 6" id="KW-0472">Membrane</keyword>
<name>A0AAE0IQ38_9PEZI</name>
<dbReference type="PANTHER" id="PTHR11040:SF60">
    <property type="entry name" value="FAMILY ZINC TRANSPORTER, PUTATIVE (AFU_ORTHOLOGUE AFUA_8G04010)-RELATED"/>
    <property type="match status" value="1"/>
</dbReference>
<dbReference type="Pfam" id="PF02535">
    <property type="entry name" value="Zip"/>
    <property type="match status" value="1"/>
</dbReference>
<organism evidence="7 8">
    <name type="scientific">Apodospora peruviana</name>
    <dbReference type="NCBI Taxonomy" id="516989"/>
    <lineage>
        <taxon>Eukaryota</taxon>
        <taxon>Fungi</taxon>
        <taxon>Dikarya</taxon>
        <taxon>Ascomycota</taxon>
        <taxon>Pezizomycotina</taxon>
        <taxon>Sordariomycetes</taxon>
        <taxon>Sordariomycetidae</taxon>
        <taxon>Sordariales</taxon>
        <taxon>Lasiosphaeriaceae</taxon>
        <taxon>Apodospora</taxon>
    </lineage>
</organism>
<feature type="region of interest" description="Disordered" evidence="5">
    <location>
        <begin position="276"/>
        <end position="310"/>
    </location>
</feature>
<feature type="transmembrane region" description="Helical" evidence="6">
    <location>
        <begin position="130"/>
        <end position="152"/>
    </location>
</feature>
<dbReference type="Proteomes" id="UP001283341">
    <property type="component" value="Unassembled WGS sequence"/>
</dbReference>
<dbReference type="PANTHER" id="PTHR11040">
    <property type="entry name" value="ZINC/IRON TRANSPORTER"/>
    <property type="match status" value="1"/>
</dbReference>
<dbReference type="EMBL" id="JAUEDM010000001">
    <property type="protein sequence ID" value="KAK3329293.1"/>
    <property type="molecule type" value="Genomic_DNA"/>
</dbReference>
<feature type="transmembrane region" description="Helical" evidence="6">
    <location>
        <begin position="386"/>
        <end position="406"/>
    </location>
</feature>
<evidence type="ECO:0000256" key="5">
    <source>
        <dbReference type="SAM" id="MobiDB-lite"/>
    </source>
</evidence>
<feature type="region of interest" description="Disordered" evidence="5">
    <location>
        <begin position="220"/>
        <end position="264"/>
    </location>
</feature>
<dbReference type="GO" id="GO:0005385">
    <property type="term" value="F:zinc ion transmembrane transporter activity"/>
    <property type="evidence" value="ECO:0007669"/>
    <property type="project" value="TreeGrafter"/>
</dbReference>
<keyword evidence="2 6" id="KW-0812">Transmembrane</keyword>
<evidence type="ECO:0000256" key="3">
    <source>
        <dbReference type="ARBA" id="ARBA00022989"/>
    </source>
</evidence>
<comment type="subcellular location">
    <subcellularLocation>
        <location evidence="1">Membrane</location>
        <topology evidence="1">Multi-pass membrane protein</topology>
    </subcellularLocation>
</comment>
<evidence type="ECO:0000256" key="4">
    <source>
        <dbReference type="ARBA" id="ARBA00023136"/>
    </source>
</evidence>
<feature type="compositionally biased region" description="Acidic residues" evidence="5">
    <location>
        <begin position="170"/>
        <end position="179"/>
    </location>
</feature>
<feature type="transmembrane region" description="Helical" evidence="6">
    <location>
        <begin position="88"/>
        <end position="110"/>
    </location>
</feature>
<reference evidence="7" key="2">
    <citation type="submission" date="2023-06" db="EMBL/GenBank/DDBJ databases">
        <authorList>
            <consortium name="Lawrence Berkeley National Laboratory"/>
            <person name="Haridas S."/>
            <person name="Hensen N."/>
            <person name="Bonometti L."/>
            <person name="Westerberg I."/>
            <person name="Brannstrom I.O."/>
            <person name="Guillou S."/>
            <person name="Cros-Aarteil S."/>
            <person name="Calhoun S."/>
            <person name="Kuo A."/>
            <person name="Mondo S."/>
            <person name="Pangilinan J."/>
            <person name="Riley R."/>
            <person name="Labutti K."/>
            <person name="Andreopoulos B."/>
            <person name="Lipzen A."/>
            <person name="Chen C."/>
            <person name="Yanf M."/>
            <person name="Daum C."/>
            <person name="Ng V."/>
            <person name="Clum A."/>
            <person name="Steindorff A."/>
            <person name="Ohm R."/>
            <person name="Martin F."/>
            <person name="Silar P."/>
            <person name="Natvig D."/>
            <person name="Lalanne C."/>
            <person name="Gautier V."/>
            <person name="Ament-Velasquez S.L."/>
            <person name="Kruys A."/>
            <person name="Hutchinson M.I."/>
            <person name="Powell A.J."/>
            <person name="Barry K."/>
            <person name="Miller A.N."/>
            <person name="Grigoriev I.V."/>
            <person name="Debuchy R."/>
            <person name="Gladieux P."/>
            <person name="Thoren M.H."/>
            <person name="Johannesson H."/>
        </authorList>
    </citation>
    <scope>NUCLEOTIDE SEQUENCE</scope>
    <source>
        <strain evidence="7">CBS 118394</strain>
    </source>
</reference>
<feature type="region of interest" description="Disordered" evidence="5">
    <location>
        <begin position="170"/>
        <end position="202"/>
    </location>
</feature>